<evidence type="ECO:0000259" key="7">
    <source>
        <dbReference type="PROSITE" id="PS50026"/>
    </source>
</evidence>
<feature type="domain" description="EGF-like" evidence="7">
    <location>
        <begin position="5"/>
        <end position="41"/>
    </location>
</feature>
<dbReference type="SMART" id="SM00179">
    <property type="entry name" value="EGF_CA"/>
    <property type="match status" value="3"/>
</dbReference>
<feature type="disulfide bond" evidence="6">
    <location>
        <begin position="70"/>
        <end position="79"/>
    </location>
</feature>
<dbReference type="Pfam" id="PF02494">
    <property type="entry name" value="HYR"/>
    <property type="match status" value="1"/>
</dbReference>
<keyword evidence="10" id="KW-1185">Reference proteome</keyword>
<dbReference type="InterPro" id="IPR018097">
    <property type="entry name" value="EGF_Ca-bd_CS"/>
</dbReference>
<evidence type="ECO:0000256" key="4">
    <source>
        <dbReference type="ARBA" id="ARBA00023157"/>
    </source>
</evidence>
<dbReference type="Gene3D" id="2.60.120.200">
    <property type="match status" value="1"/>
</dbReference>
<keyword evidence="5" id="KW-0325">Glycoprotein</keyword>
<dbReference type="Gene3D" id="2.10.25.10">
    <property type="entry name" value="Laminin"/>
    <property type="match status" value="2"/>
</dbReference>
<dbReference type="PROSITE" id="PS50825">
    <property type="entry name" value="HYR"/>
    <property type="match status" value="1"/>
</dbReference>
<evidence type="ECO:0000256" key="1">
    <source>
        <dbReference type="ARBA" id="ARBA00022536"/>
    </source>
</evidence>
<comment type="caution">
    <text evidence="9">The sequence shown here is derived from an EMBL/GenBank/DDBJ whole genome shotgun (WGS) entry which is preliminary data.</text>
</comment>
<dbReference type="AlphaFoldDB" id="A0AAD9KJ96"/>
<dbReference type="InterPro" id="IPR003410">
    <property type="entry name" value="HYR_dom"/>
</dbReference>
<dbReference type="PROSITE" id="PS50026">
    <property type="entry name" value="EGF_3"/>
    <property type="match status" value="3"/>
</dbReference>
<evidence type="ECO:0008006" key="11">
    <source>
        <dbReference type="Google" id="ProtNLM"/>
    </source>
</evidence>
<dbReference type="PANTHER" id="PTHR12916">
    <property type="entry name" value="CYTOCHROME C OXIDASE POLYPEPTIDE VIC-2"/>
    <property type="match status" value="1"/>
</dbReference>
<evidence type="ECO:0000256" key="5">
    <source>
        <dbReference type="ARBA" id="ARBA00023180"/>
    </source>
</evidence>
<sequence>MSQVDIDECASSPCYHGGTCHDHENKFICLCPLGWEGSRCEVITDNCQSNPCKNSATCHNIFNDFYCHLCHEVDGGATCECASSFQGDECETPVKGCSDVTCKNGGTCINSGGHNYCECPVDKEGHDCDRAVDDDYDMFFHNPDMAGSVSLAYPFVLKNSAITIGIKRDINSKLTDLVKISDTKITVAFSGKTEEEPLRNSAQTSPDWYFLTLTWSARSGNVKVRRNGVQIAQVLNYAKRQKLPNFGWIVLGCQYDTDNYACKDGAGFNGYVSRVEVWNRVLSPSDEIPKLGEGRTNAITTGRILRWTGYLTFAGVHVLRPSSAGDVVQRQTARPRITCPDTFHVISIERQTMVTWAEPKTTGELAGSVQSVYANNRMYLWGRYRNTYVVYDKDGNVDTCSFDVFVRKSDCAVDCRLARMTGAEGAKICPTDRAVIPPNSWLHTTFDTSCGASKTYTVPVPGAYTCGPRGTWNPWNEIRPFAWPKCTGEI</sequence>
<dbReference type="Pfam" id="PF13385">
    <property type="entry name" value="Laminin_G_3"/>
    <property type="match status" value="1"/>
</dbReference>
<dbReference type="CDD" id="cd00054">
    <property type="entry name" value="EGF_CA"/>
    <property type="match status" value="3"/>
</dbReference>
<dbReference type="InterPro" id="IPR013320">
    <property type="entry name" value="ConA-like_dom_sf"/>
</dbReference>
<evidence type="ECO:0000313" key="10">
    <source>
        <dbReference type="Proteomes" id="UP001209878"/>
    </source>
</evidence>
<accession>A0AAD9KJ96</accession>
<feature type="domain" description="HYR" evidence="8">
    <location>
        <begin position="330"/>
        <end position="408"/>
    </location>
</feature>
<dbReference type="PROSITE" id="PS01187">
    <property type="entry name" value="EGF_CA"/>
    <property type="match status" value="1"/>
</dbReference>
<evidence type="ECO:0000259" key="8">
    <source>
        <dbReference type="PROSITE" id="PS50825"/>
    </source>
</evidence>
<feature type="domain" description="EGF-like" evidence="7">
    <location>
        <begin position="43"/>
        <end position="80"/>
    </location>
</feature>
<dbReference type="PANTHER" id="PTHR12916:SF4">
    <property type="entry name" value="UNINFLATABLE, ISOFORM C"/>
    <property type="match status" value="1"/>
</dbReference>
<name>A0AAD9KJ96_RIDPI</name>
<dbReference type="InterPro" id="IPR000742">
    <property type="entry name" value="EGF"/>
</dbReference>
<dbReference type="InterPro" id="IPR000152">
    <property type="entry name" value="EGF-type_Asp/Asn_hydroxyl_site"/>
</dbReference>
<dbReference type="SUPFAM" id="SSF57196">
    <property type="entry name" value="EGF/Laminin"/>
    <property type="match status" value="2"/>
</dbReference>
<evidence type="ECO:0000256" key="2">
    <source>
        <dbReference type="ARBA" id="ARBA00022729"/>
    </source>
</evidence>
<dbReference type="PROSITE" id="PS01186">
    <property type="entry name" value="EGF_2"/>
    <property type="match status" value="1"/>
</dbReference>
<dbReference type="EMBL" id="JAODUO010001051">
    <property type="protein sequence ID" value="KAK2171568.1"/>
    <property type="molecule type" value="Genomic_DNA"/>
</dbReference>
<dbReference type="FunFam" id="2.10.25.10:FF:000122">
    <property type="entry name" value="Protein crumbs homolog 2"/>
    <property type="match status" value="1"/>
</dbReference>
<organism evidence="9 10">
    <name type="scientific">Ridgeia piscesae</name>
    <name type="common">Tubeworm</name>
    <dbReference type="NCBI Taxonomy" id="27915"/>
    <lineage>
        <taxon>Eukaryota</taxon>
        <taxon>Metazoa</taxon>
        <taxon>Spiralia</taxon>
        <taxon>Lophotrochozoa</taxon>
        <taxon>Annelida</taxon>
        <taxon>Polychaeta</taxon>
        <taxon>Sedentaria</taxon>
        <taxon>Canalipalpata</taxon>
        <taxon>Sabellida</taxon>
        <taxon>Siboglinidae</taxon>
        <taxon>Ridgeia</taxon>
    </lineage>
</organism>
<feature type="domain" description="EGF-like" evidence="7">
    <location>
        <begin position="93"/>
        <end position="129"/>
    </location>
</feature>
<evidence type="ECO:0000256" key="3">
    <source>
        <dbReference type="ARBA" id="ARBA00022737"/>
    </source>
</evidence>
<dbReference type="SMART" id="SM00181">
    <property type="entry name" value="EGF"/>
    <property type="match status" value="3"/>
</dbReference>
<keyword evidence="3" id="KW-0677">Repeat</keyword>
<dbReference type="PRINTS" id="PR00010">
    <property type="entry name" value="EGFBLOOD"/>
</dbReference>
<dbReference type="GO" id="GO:0005509">
    <property type="term" value="F:calcium ion binding"/>
    <property type="evidence" value="ECO:0007669"/>
    <property type="project" value="InterPro"/>
</dbReference>
<dbReference type="Proteomes" id="UP001209878">
    <property type="component" value="Unassembled WGS sequence"/>
</dbReference>
<proteinExistence type="predicted"/>
<dbReference type="PROSITE" id="PS00022">
    <property type="entry name" value="EGF_1"/>
    <property type="match status" value="2"/>
</dbReference>
<keyword evidence="1 6" id="KW-0245">EGF-like domain</keyword>
<keyword evidence="4 6" id="KW-1015">Disulfide bond</keyword>
<feature type="disulfide bond" evidence="6">
    <location>
        <begin position="31"/>
        <end position="40"/>
    </location>
</feature>
<protein>
    <recommendedName>
        <fullName evidence="11">Sushi, nidogen and EGF-like domain-containing protein 1</fullName>
    </recommendedName>
</protein>
<dbReference type="Pfam" id="PF00008">
    <property type="entry name" value="EGF"/>
    <property type="match status" value="1"/>
</dbReference>
<evidence type="ECO:0000313" key="9">
    <source>
        <dbReference type="EMBL" id="KAK2171568.1"/>
    </source>
</evidence>
<reference evidence="9" key="1">
    <citation type="journal article" date="2023" name="Mol. Biol. Evol.">
        <title>Third-Generation Sequencing Reveals the Adaptive Role of the Epigenome in Three Deep-Sea Polychaetes.</title>
        <authorList>
            <person name="Perez M."/>
            <person name="Aroh O."/>
            <person name="Sun Y."/>
            <person name="Lan Y."/>
            <person name="Juniper S.K."/>
            <person name="Young C.R."/>
            <person name="Angers B."/>
            <person name="Qian P.Y."/>
        </authorList>
    </citation>
    <scope>NUCLEOTIDE SEQUENCE</scope>
    <source>
        <strain evidence="9">R07B-5</strain>
    </source>
</reference>
<dbReference type="InterPro" id="IPR013032">
    <property type="entry name" value="EGF-like_CS"/>
</dbReference>
<dbReference type="SUPFAM" id="SSF49899">
    <property type="entry name" value="Concanavalin A-like lectins/glucanases"/>
    <property type="match status" value="1"/>
</dbReference>
<feature type="disulfide bond" evidence="6">
    <location>
        <begin position="119"/>
        <end position="128"/>
    </location>
</feature>
<dbReference type="InterPro" id="IPR001881">
    <property type="entry name" value="EGF-like_Ca-bd_dom"/>
</dbReference>
<gene>
    <name evidence="9" type="ORF">NP493_1041g00015</name>
</gene>
<dbReference type="PROSITE" id="PS00010">
    <property type="entry name" value="ASX_HYDROXYL"/>
    <property type="match status" value="1"/>
</dbReference>
<keyword evidence="2" id="KW-0732">Signal</keyword>
<evidence type="ECO:0000256" key="6">
    <source>
        <dbReference type="PROSITE-ProRule" id="PRU00076"/>
    </source>
</evidence>
<comment type="caution">
    <text evidence="6">Lacks conserved residue(s) required for the propagation of feature annotation.</text>
</comment>
<dbReference type="Pfam" id="PF12661">
    <property type="entry name" value="hEGF"/>
    <property type="match status" value="1"/>
</dbReference>